<comment type="subunit">
    <text evidence="4">Homodimer.</text>
</comment>
<dbReference type="InterPro" id="IPR008979">
    <property type="entry name" value="Galactose-bd-like_sf"/>
</dbReference>
<dbReference type="InterPro" id="IPR013783">
    <property type="entry name" value="Ig-like_fold"/>
</dbReference>
<evidence type="ECO:0000256" key="6">
    <source>
        <dbReference type="ARBA" id="ARBA00022525"/>
    </source>
</evidence>
<evidence type="ECO:0000256" key="8">
    <source>
        <dbReference type="ARBA" id="ARBA00023180"/>
    </source>
</evidence>
<evidence type="ECO:0000256" key="9">
    <source>
        <dbReference type="ARBA" id="ARBA00023295"/>
    </source>
</evidence>
<evidence type="ECO:0000256" key="7">
    <source>
        <dbReference type="ARBA" id="ARBA00022801"/>
    </source>
</evidence>
<keyword evidence="9 17" id="KW-0326">Glycosidase</keyword>
<dbReference type="GO" id="GO:0004565">
    <property type="term" value="F:beta-galactosidase activity"/>
    <property type="evidence" value="ECO:0007669"/>
    <property type="project" value="UniProtKB-EC"/>
</dbReference>
<dbReference type="InterPro" id="IPR006102">
    <property type="entry name" value="Ig-like_GH2"/>
</dbReference>
<evidence type="ECO:0000256" key="5">
    <source>
        <dbReference type="ARBA" id="ARBA00012754"/>
    </source>
</evidence>
<organism evidence="17 18">
    <name type="scientific">Paenibacillus auburnensis</name>
    <dbReference type="NCBI Taxonomy" id="2905649"/>
    <lineage>
        <taxon>Bacteria</taxon>
        <taxon>Bacillati</taxon>
        <taxon>Bacillota</taxon>
        <taxon>Bacilli</taxon>
        <taxon>Bacillales</taxon>
        <taxon>Paenibacillaceae</taxon>
        <taxon>Paenibacillus</taxon>
    </lineage>
</organism>
<accession>A0ABN8GFY4</accession>
<keyword evidence="18" id="KW-1185">Reference proteome</keyword>
<dbReference type="InterPro" id="IPR041447">
    <property type="entry name" value="Mannosidase_ig"/>
</dbReference>
<evidence type="ECO:0000313" key="17">
    <source>
        <dbReference type="EMBL" id="CAH1208122.1"/>
    </source>
</evidence>
<evidence type="ECO:0000259" key="13">
    <source>
        <dbReference type="Pfam" id="PF00703"/>
    </source>
</evidence>
<dbReference type="InterPro" id="IPR041625">
    <property type="entry name" value="Beta-mannosidase_Ig"/>
</dbReference>
<evidence type="ECO:0000256" key="10">
    <source>
        <dbReference type="ARBA" id="ARBA00038429"/>
    </source>
</evidence>
<proteinExistence type="inferred from homology"/>
<dbReference type="InterPro" id="IPR050887">
    <property type="entry name" value="Beta-mannosidase_GH2"/>
</dbReference>
<dbReference type="EMBL" id="CAKMMG010000003">
    <property type="protein sequence ID" value="CAH1208122.1"/>
    <property type="molecule type" value="Genomic_DNA"/>
</dbReference>
<dbReference type="Pfam" id="PF17753">
    <property type="entry name" value="Ig_mannosidase"/>
    <property type="match status" value="1"/>
</dbReference>
<name>A0ABN8GFY4_9BACL</name>
<dbReference type="Pfam" id="PF22666">
    <property type="entry name" value="Glyco_hydro_2_N2"/>
    <property type="match status" value="1"/>
</dbReference>
<evidence type="ECO:0000256" key="11">
    <source>
        <dbReference type="ARBA" id="ARBA00041069"/>
    </source>
</evidence>
<evidence type="ECO:0000259" key="14">
    <source>
        <dbReference type="Pfam" id="PF17753"/>
    </source>
</evidence>
<evidence type="ECO:0000256" key="1">
    <source>
        <dbReference type="ARBA" id="ARBA00000829"/>
    </source>
</evidence>
<comment type="similarity">
    <text evidence="10">Belongs to the glycosyl hydrolase 2 family. Beta-mannosidase B subfamily.</text>
</comment>
<keyword evidence="8" id="KW-0325">Glycoprotein</keyword>
<dbReference type="SUPFAM" id="SSF49303">
    <property type="entry name" value="beta-Galactosidase/glucuronidase domain"/>
    <property type="match status" value="3"/>
</dbReference>
<evidence type="ECO:0000256" key="4">
    <source>
        <dbReference type="ARBA" id="ARBA00011738"/>
    </source>
</evidence>
<feature type="domain" description="Beta-mannosidase-like galactose-binding" evidence="16">
    <location>
        <begin position="38"/>
        <end position="190"/>
    </location>
</feature>
<evidence type="ECO:0000256" key="2">
    <source>
        <dbReference type="ARBA" id="ARBA00004613"/>
    </source>
</evidence>
<dbReference type="EC" id="3.2.1.25" evidence="5"/>
<dbReference type="SUPFAM" id="SSF49785">
    <property type="entry name" value="Galactose-binding domain-like"/>
    <property type="match status" value="1"/>
</dbReference>
<dbReference type="PANTHER" id="PTHR43730">
    <property type="entry name" value="BETA-MANNOSIDASE"/>
    <property type="match status" value="1"/>
</dbReference>
<dbReference type="InterPro" id="IPR036156">
    <property type="entry name" value="Beta-gal/glucu_dom_sf"/>
</dbReference>
<comment type="catalytic activity">
    <reaction evidence="1">
        <text>Hydrolysis of terminal, non-reducing beta-D-mannose residues in beta-D-mannosides.</text>
        <dbReference type="EC" id="3.2.1.25"/>
    </reaction>
</comment>
<feature type="domain" description="Glycoside hydrolase family 2 immunoglobulin-like beta-sandwich" evidence="13">
    <location>
        <begin position="226"/>
        <end position="324"/>
    </location>
</feature>
<comment type="caution">
    <text evidence="17">The sequence shown here is derived from an EMBL/GenBank/DDBJ whole genome shotgun (WGS) entry which is preliminary data.</text>
</comment>
<dbReference type="Gene3D" id="3.20.20.80">
    <property type="entry name" value="Glycosidases"/>
    <property type="match status" value="1"/>
</dbReference>
<dbReference type="Pfam" id="PF17786">
    <property type="entry name" value="Mannosidase_ig"/>
    <property type="match status" value="1"/>
</dbReference>
<dbReference type="RefSeq" id="WP_236334504.1">
    <property type="nucleotide sequence ID" value="NZ_CAKMMG010000003.1"/>
</dbReference>
<keyword evidence="6" id="KW-0964">Secreted</keyword>
<dbReference type="PANTHER" id="PTHR43730:SF1">
    <property type="entry name" value="BETA-MANNOSIDASE"/>
    <property type="match status" value="1"/>
</dbReference>
<feature type="domain" description="Mannosidase Ig/CBM-like" evidence="15">
    <location>
        <begin position="693"/>
        <end position="779"/>
    </location>
</feature>
<protein>
    <recommendedName>
        <fullName evidence="11">Beta-mannosidase B</fullName>
        <ecNumber evidence="5">3.2.1.25</ecNumber>
    </recommendedName>
    <alternativeName>
        <fullName evidence="12">Mannanase B</fullName>
    </alternativeName>
</protein>
<dbReference type="Proteomes" id="UP000838324">
    <property type="component" value="Unassembled WGS sequence"/>
</dbReference>
<comment type="subcellular location">
    <subcellularLocation>
        <location evidence="2">Secreted</location>
    </subcellularLocation>
</comment>
<gene>
    <name evidence="17" type="primary">lacZ_5</name>
    <name evidence="17" type="ORF">PAECIP111892_03053</name>
</gene>
<dbReference type="InterPro" id="IPR017853">
    <property type="entry name" value="GH"/>
</dbReference>
<keyword evidence="7 17" id="KW-0378">Hydrolase</keyword>
<dbReference type="InterPro" id="IPR054593">
    <property type="entry name" value="Beta-mannosidase-like_N2"/>
</dbReference>
<feature type="domain" description="Beta-mannosidase Ig-fold" evidence="14">
    <location>
        <begin position="782"/>
        <end position="856"/>
    </location>
</feature>
<sequence length="862" mass="98445">MSQAKVVQLELASGWRMQGFEPGAAPADCSRLSFDDRFWMAAEVPGDVHSTLIKRGIIPSPYYGHNDQSSRWIEDKEWWYRTSFEYSPQSIEERSELTFKGLDTLAVVYINGLEAGRTDNMLMSHNFDVTGLIQPGRNTIAVRFDPLAPYYKKFEPLQWSSYTKERPWIRKAAMNFGWDWGPRMVTAGICGPVVLTVWNKARLENVYAKTLQFDQTRADIALEAEVQIGGRRSWEDYFNKNEGVKYTCRFTLVDPSGKLAASATASMNAQIRDRSLKLEAVLAVPDPLLWWTHDLGTPALYELQTELSAGDKVLDVRSERFGIRTIELQTQTAEGQPSFTFLLNKVPVYAKGANWIPADHLIGAIPDDKYADLIELAVSSHMNMLRVWAGGIYEKDIFYKECDRLGILVWQDFPFANALYPDFNRNFMENIAREAIDNIKRLRNHPSLALWCGNNEIDWLYDMKLSAGDINCPFYGRRIYHELLPSLLSVWDDSRPYWPSSPFGGNDANDPEMGDRHNWQVWHGSVYPRKAGEVPVIDYTVEGVSFKNFKNDQALFSSEFGLHASANRYTLEKYIPEGHFYLGSEEMAYRNKDTNHKKGLLLMQGYTGIPRNIEEYLNYSMLTQAEGLKYGIEHYRRLKPHNSGALIWQLGDSWPGTSWSLIDYELMPKASYYYARTFFHPLLLSLVYDEEDDVKIWIVNDKLEAMNGQVRLETYDFSGRLLYSRDTDVDVPENSSLQAAVFNKEQLLNGNPVSRTFVRLSASGFAAPENTYYLCDPKDIELQAAELEVQIEETFGRVTVTAVGSLVRMVKLELPLEHIRCSINYFDLLPGESKVVEFTDRQGRPVSLEGLSVSSLNGQLKS</sequence>
<evidence type="ECO:0000259" key="15">
    <source>
        <dbReference type="Pfam" id="PF17786"/>
    </source>
</evidence>
<dbReference type="Gene3D" id="2.60.40.10">
    <property type="entry name" value="Immunoglobulins"/>
    <property type="match status" value="3"/>
</dbReference>
<dbReference type="SUPFAM" id="SSF51445">
    <property type="entry name" value="(Trans)glycosidases"/>
    <property type="match status" value="1"/>
</dbReference>
<dbReference type="Gene3D" id="2.60.120.260">
    <property type="entry name" value="Galactose-binding domain-like"/>
    <property type="match status" value="1"/>
</dbReference>
<dbReference type="Pfam" id="PF00703">
    <property type="entry name" value="Glyco_hydro_2"/>
    <property type="match status" value="1"/>
</dbReference>
<comment type="pathway">
    <text evidence="3">Glycan metabolism; N-glycan degradation.</text>
</comment>
<evidence type="ECO:0000259" key="16">
    <source>
        <dbReference type="Pfam" id="PF22666"/>
    </source>
</evidence>
<evidence type="ECO:0000256" key="12">
    <source>
        <dbReference type="ARBA" id="ARBA00041614"/>
    </source>
</evidence>
<evidence type="ECO:0000313" key="18">
    <source>
        <dbReference type="Proteomes" id="UP000838324"/>
    </source>
</evidence>
<reference evidence="17" key="1">
    <citation type="submission" date="2022-01" db="EMBL/GenBank/DDBJ databases">
        <authorList>
            <person name="Criscuolo A."/>
        </authorList>
    </citation>
    <scope>NUCLEOTIDE SEQUENCE</scope>
    <source>
        <strain evidence="17">CIP111892</strain>
    </source>
</reference>
<evidence type="ECO:0000256" key="3">
    <source>
        <dbReference type="ARBA" id="ARBA00004740"/>
    </source>
</evidence>